<keyword evidence="1" id="KW-0963">Cytoplasm</keyword>
<dbReference type="EMBL" id="LJIG01009689">
    <property type="protein sequence ID" value="KRT82578.1"/>
    <property type="molecule type" value="Genomic_DNA"/>
</dbReference>
<sequence length="267" mass="29995">MSGHAVVVWEYESRAGHWKPYSPAVTQHLERANGKQLTRVLLSDADPALMHYYVNLRSLTQELEESDQIVKVRRKCFPLTSPAGKGAKWECAGSEGTDWYPFDTDIQCLIEEAWARGDQTIDMSKTHLAFPYIINFSNLTQRWLTSGYVRSVRRVKQAPYPLVKIRLEELANVTGRRGVDVRKSGRNANNSSKNNSTTNSADNNPKKNVNNKKKAQNKTKNGNEGSNLARTILNNIFGHKSSNQTNQNENKPNKDSVLDADSSSTKS</sequence>
<evidence type="ECO:0000313" key="5">
    <source>
        <dbReference type="Proteomes" id="UP000051574"/>
    </source>
</evidence>
<dbReference type="OrthoDB" id="2449614at2759"/>
<dbReference type="GO" id="GO:0008270">
    <property type="term" value="F:zinc ion binding"/>
    <property type="evidence" value="ECO:0007669"/>
    <property type="project" value="UniProtKB-KW"/>
</dbReference>
<organism evidence="4 5">
    <name type="scientific">Oryctes borbonicus</name>
    <dbReference type="NCBI Taxonomy" id="1629725"/>
    <lineage>
        <taxon>Eukaryota</taxon>
        <taxon>Metazoa</taxon>
        <taxon>Ecdysozoa</taxon>
        <taxon>Arthropoda</taxon>
        <taxon>Hexapoda</taxon>
        <taxon>Insecta</taxon>
        <taxon>Pterygota</taxon>
        <taxon>Neoptera</taxon>
        <taxon>Endopterygota</taxon>
        <taxon>Coleoptera</taxon>
        <taxon>Polyphaga</taxon>
        <taxon>Scarabaeiformia</taxon>
        <taxon>Scarabaeidae</taxon>
        <taxon>Dynastinae</taxon>
        <taxon>Oryctes</taxon>
    </lineage>
</organism>
<feature type="domain" description="WWE" evidence="3">
    <location>
        <begin position="75"/>
        <end position="154"/>
    </location>
</feature>
<dbReference type="InterPro" id="IPR018123">
    <property type="entry name" value="WWE-dom_subgr"/>
</dbReference>
<evidence type="ECO:0000256" key="1">
    <source>
        <dbReference type="RuleBase" id="RU367105"/>
    </source>
</evidence>
<dbReference type="InterPro" id="IPR037197">
    <property type="entry name" value="WWE_dom_sf"/>
</dbReference>
<evidence type="ECO:0000313" key="4">
    <source>
        <dbReference type="EMBL" id="KRT82578.1"/>
    </source>
</evidence>
<dbReference type="UniPathway" id="UPA00143"/>
<keyword evidence="5" id="KW-1185">Reference proteome</keyword>
<evidence type="ECO:0000259" key="3">
    <source>
        <dbReference type="PROSITE" id="PS50918"/>
    </source>
</evidence>
<dbReference type="AlphaFoldDB" id="A0A0T6B5G0"/>
<accession>A0A0T6B5G0</accession>
<comment type="caution">
    <text evidence="4">The sequence shown here is derived from an EMBL/GenBank/DDBJ whole genome shotgun (WGS) entry which is preliminary data.</text>
</comment>
<comment type="subcellular location">
    <subcellularLocation>
        <location evidence="1">Cytoplasm</location>
    </subcellularLocation>
</comment>
<dbReference type="Gene3D" id="3.30.720.50">
    <property type="match status" value="2"/>
</dbReference>
<dbReference type="InterPro" id="IPR004170">
    <property type="entry name" value="WWE_dom"/>
</dbReference>
<feature type="compositionally biased region" description="Low complexity" evidence="2">
    <location>
        <begin position="186"/>
        <end position="208"/>
    </location>
</feature>
<dbReference type="InterPro" id="IPR039398">
    <property type="entry name" value="Deltex_fam"/>
</dbReference>
<protein>
    <recommendedName>
        <fullName evidence="1">E3 ubiquitin-protein ligase</fullName>
        <ecNumber evidence="1">2.3.2.27</ecNumber>
    </recommendedName>
</protein>
<keyword evidence="1" id="KW-0863">Zinc-finger</keyword>
<keyword evidence="1" id="KW-0808">Transferase</keyword>
<dbReference type="GO" id="GO:0005737">
    <property type="term" value="C:cytoplasm"/>
    <property type="evidence" value="ECO:0007669"/>
    <property type="project" value="UniProtKB-SubCell"/>
</dbReference>
<dbReference type="EC" id="2.3.2.27" evidence="1"/>
<comment type="similarity">
    <text evidence="1">Belongs to the Deltex family.</text>
</comment>
<dbReference type="PANTHER" id="PTHR12622">
    <property type="entry name" value="DELTEX-RELATED"/>
    <property type="match status" value="1"/>
</dbReference>
<feature type="region of interest" description="Disordered" evidence="2">
    <location>
        <begin position="239"/>
        <end position="267"/>
    </location>
</feature>
<gene>
    <name evidence="4" type="ORF">AMK59_3509</name>
</gene>
<comment type="pathway">
    <text evidence="1">Protein modification; protein ubiquitination.</text>
</comment>
<evidence type="ECO:0000256" key="2">
    <source>
        <dbReference type="SAM" id="MobiDB-lite"/>
    </source>
</evidence>
<reference evidence="4 5" key="1">
    <citation type="submission" date="2015-09" db="EMBL/GenBank/DDBJ databases">
        <title>Draft genome of the scarab beetle Oryctes borbonicus.</title>
        <authorList>
            <person name="Meyer J.M."/>
            <person name="Markov G.V."/>
            <person name="Baskaran P."/>
            <person name="Herrmann M."/>
            <person name="Sommer R.J."/>
            <person name="Roedelsperger C."/>
        </authorList>
    </citation>
    <scope>NUCLEOTIDE SEQUENCE [LARGE SCALE GENOMIC DNA]</scope>
    <source>
        <strain evidence="4">OB123</strain>
        <tissue evidence="4">Whole animal</tissue>
    </source>
</reference>
<feature type="compositionally biased region" description="Polar residues" evidence="2">
    <location>
        <begin position="239"/>
        <end position="250"/>
    </location>
</feature>
<keyword evidence="1" id="KW-0479">Metal-binding</keyword>
<feature type="domain" description="WWE" evidence="3">
    <location>
        <begin position="1"/>
        <end position="74"/>
    </location>
</feature>
<dbReference type="Pfam" id="PF02825">
    <property type="entry name" value="WWE"/>
    <property type="match status" value="2"/>
</dbReference>
<comment type="catalytic activity">
    <reaction evidence="1">
        <text>S-ubiquitinyl-[E2 ubiquitin-conjugating enzyme]-L-cysteine + [acceptor protein]-L-lysine = [E2 ubiquitin-conjugating enzyme]-L-cysteine + N(6)-ubiquitinyl-[acceptor protein]-L-lysine.</text>
        <dbReference type="EC" id="2.3.2.27"/>
    </reaction>
</comment>
<keyword evidence="1" id="KW-0862">Zinc</keyword>
<dbReference type="Proteomes" id="UP000051574">
    <property type="component" value="Unassembled WGS sequence"/>
</dbReference>
<dbReference type="GO" id="GO:0016567">
    <property type="term" value="P:protein ubiquitination"/>
    <property type="evidence" value="ECO:0007669"/>
    <property type="project" value="UniProtKB-UniRule"/>
</dbReference>
<name>A0A0T6B5G0_9SCAR</name>
<proteinExistence type="inferred from homology"/>
<dbReference type="PROSITE" id="PS50918">
    <property type="entry name" value="WWE"/>
    <property type="match status" value="2"/>
</dbReference>
<dbReference type="SMART" id="SM00678">
    <property type="entry name" value="WWE"/>
    <property type="match status" value="2"/>
</dbReference>
<dbReference type="GO" id="GO:0007219">
    <property type="term" value="P:Notch signaling pathway"/>
    <property type="evidence" value="ECO:0007669"/>
    <property type="project" value="InterPro"/>
</dbReference>
<feature type="non-terminal residue" evidence="4">
    <location>
        <position position="267"/>
    </location>
</feature>
<dbReference type="SUPFAM" id="SSF117839">
    <property type="entry name" value="WWE domain"/>
    <property type="match status" value="2"/>
</dbReference>
<dbReference type="GO" id="GO:0061630">
    <property type="term" value="F:ubiquitin protein ligase activity"/>
    <property type="evidence" value="ECO:0007669"/>
    <property type="project" value="UniProtKB-UniRule"/>
</dbReference>
<feature type="region of interest" description="Disordered" evidence="2">
    <location>
        <begin position="178"/>
        <end position="227"/>
    </location>
</feature>